<dbReference type="Proteomes" id="UP000703269">
    <property type="component" value="Unassembled WGS sequence"/>
</dbReference>
<gene>
    <name evidence="1" type="ORF">PsYK624_117600</name>
</gene>
<evidence type="ECO:0000313" key="1">
    <source>
        <dbReference type="EMBL" id="GJE95574.1"/>
    </source>
</evidence>
<accession>A0A9P3LIE0</accession>
<comment type="caution">
    <text evidence="1">The sequence shown here is derived from an EMBL/GenBank/DDBJ whole genome shotgun (WGS) entry which is preliminary data.</text>
</comment>
<evidence type="ECO:0000313" key="2">
    <source>
        <dbReference type="Proteomes" id="UP000703269"/>
    </source>
</evidence>
<reference evidence="1 2" key="1">
    <citation type="submission" date="2021-08" db="EMBL/GenBank/DDBJ databases">
        <title>Draft Genome Sequence of Phanerochaete sordida strain YK-624.</title>
        <authorList>
            <person name="Mori T."/>
            <person name="Dohra H."/>
            <person name="Suzuki T."/>
            <person name="Kawagishi H."/>
            <person name="Hirai H."/>
        </authorList>
    </citation>
    <scope>NUCLEOTIDE SEQUENCE [LARGE SCALE GENOMIC DNA]</scope>
    <source>
        <strain evidence="1 2">YK-624</strain>
    </source>
</reference>
<keyword evidence="2" id="KW-1185">Reference proteome</keyword>
<organism evidence="1 2">
    <name type="scientific">Phanerochaete sordida</name>
    <dbReference type="NCBI Taxonomy" id="48140"/>
    <lineage>
        <taxon>Eukaryota</taxon>
        <taxon>Fungi</taxon>
        <taxon>Dikarya</taxon>
        <taxon>Basidiomycota</taxon>
        <taxon>Agaricomycotina</taxon>
        <taxon>Agaricomycetes</taxon>
        <taxon>Polyporales</taxon>
        <taxon>Phanerochaetaceae</taxon>
        <taxon>Phanerochaete</taxon>
    </lineage>
</organism>
<sequence>MGTMSLRLLIRFVSTISGSGRSLQLAQTRYQPRCCLHPWVLSMLPAAEEHLSCSTDPRHLQRSR</sequence>
<name>A0A9P3LIE0_9APHY</name>
<dbReference type="AlphaFoldDB" id="A0A9P3LIE0"/>
<proteinExistence type="predicted"/>
<protein>
    <submittedName>
        <fullName evidence="1">Uncharacterized protein</fullName>
    </submittedName>
</protein>
<dbReference type="EMBL" id="BPQB01000050">
    <property type="protein sequence ID" value="GJE95574.1"/>
    <property type="molecule type" value="Genomic_DNA"/>
</dbReference>